<evidence type="ECO:0000313" key="3">
    <source>
        <dbReference type="EMBL" id="CAL1160638.1"/>
    </source>
</evidence>
<proteinExistence type="predicted"/>
<feature type="region of interest" description="Disordered" evidence="1">
    <location>
        <begin position="62"/>
        <end position="87"/>
    </location>
</feature>
<comment type="caution">
    <text evidence="2">The sequence shown here is derived from an EMBL/GenBank/DDBJ whole genome shotgun (WGS) entry which is preliminary data.</text>
</comment>
<evidence type="ECO:0000313" key="2">
    <source>
        <dbReference type="EMBL" id="CAI4007263.1"/>
    </source>
</evidence>
<keyword evidence="4" id="KW-1185">Reference proteome</keyword>
<reference evidence="2" key="1">
    <citation type="submission" date="2022-10" db="EMBL/GenBank/DDBJ databases">
        <authorList>
            <person name="Chen Y."/>
            <person name="Dougan E. K."/>
            <person name="Chan C."/>
            <person name="Rhodes N."/>
            <person name="Thang M."/>
        </authorList>
    </citation>
    <scope>NUCLEOTIDE SEQUENCE</scope>
</reference>
<dbReference type="EMBL" id="CAMXCT010004001">
    <property type="protein sequence ID" value="CAI4007263.1"/>
    <property type="molecule type" value="Genomic_DNA"/>
</dbReference>
<evidence type="ECO:0000313" key="4">
    <source>
        <dbReference type="Proteomes" id="UP001152797"/>
    </source>
</evidence>
<dbReference type="Proteomes" id="UP001152797">
    <property type="component" value="Unassembled WGS sequence"/>
</dbReference>
<reference evidence="3" key="2">
    <citation type="submission" date="2024-04" db="EMBL/GenBank/DDBJ databases">
        <authorList>
            <person name="Chen Y."/>
            <person name="Shah S."/>
            <person name="Dougan E. K."/>
            <person name="Thang M."/>
            <person name="Chan C."/>
        </authorList>
    </citation>
    <scope>NUCLEOTIDE SEQUENCE [LARGE SCALE GENOMIC DNA]</scope>
</reference>
<gene>
    <name evidence="2" type="ORF">C1SCF055_LOCUS32828</name>
</gene>
<dbReference type="AlphaFoldDB" id="A0A9P1DEP6"/>
<protein>
    <submittedName>
        <fullName evidence="2">Uncharacterized protein</fullName>
    </submittedName>
</protein>
<evidence type="ECO:0000256" key="1">
    <source>
        <dbReference type="SAM" id="MobiDB-lite"/>
    </source>
</evidence>
<dbReference type="EMBL" id="CAMXCT030004001">
    <property type="protein sequence ID" value="CAL4794575.1"/>
    <property type="molecule type" value="Genomic_DNA"/>
</dbReference>
<accession>A0A9P1DEP6</accession>
<dbReference type="EMBL" id="CAMXCT020004001">
    <property type="protein sequence ID" value="CAL1160638.1"/>
    <property type="molecule type" value="Genomic_DNA"/>
</dbReference>
<organism evidence="2">
    <name type="scientific">Cladocopium goreaui</name>
    <dbReference type="NCBI Taxonomy" id="2562237"/>
    <lineage>
        <taxon>Eukaryota</taxon>
        <taxon>Sar</taxon>
        <taxon>Alveolata</taxon>
        <taxon>Dinophyceae</taxon>
        <taxon>Suessiales</taxon>
        <taxon>Symbiodiniaceae</taxon>
        <taxon>Cladocopium</taxon>
    </lineage>
</organism>
<sequence length="182" mass="19864">MGPSSQPLNEPELTQAAGLRARAVKHGQESLILRKYMHEPGHNKAIAPAADHVMKEIGEMLGKRDRDVSPGPMPSAGTDDSDWSAVTPGGNYVGNLGYAPPMPAQDLSSHARPFENTKIPLPADVESVREWGQTICKMEKVKRQLPEKVTPGVDLATYLERVKFQGGAGIEKSAIFQRELRK</sequence>
<name>A0A9P1DEP6_9DINO</name>